<dbReference type="GO" id="GO:0004829">
    <property type="term" value="F:threonine-tRNA ligase activity"/>
    <property type="evidence" value="ECO:0007669"/>
    <property type="project" value="TreeGrafter"/>
</dbReference>
<dbReference type="GO" id="GO:0006435">
    <property type="term" value="P:threonyl-tRNA aminoacylation"/>
    <property type="evidence" value="ECO:0007669"/>
    <property type="project" value="TreeGrafter"/>
</dbReference>
<dbReference type="Pfam" id="PF03129">
    <property type="entry name" value="HGTP_anticodon"/>
    <property type="match status" value="1"/>
</dbReference>
<accession>A0A914PBR6</accession>
<dbReference type="PANTHER" id="PTHR11451">
    <property type="entry name" value="THREONINE-TRNA LIGASE"/>
    <property type="match status" value="1"/>
</dbReference>
<evidence type="ECO:0000256" key="1">
    <source>
        <dbReference type="ARBA" id="ARBA00022917"/>
    </source>
</evidence>
<keyword evidence="1" id="KW-0648">Protein biosynthesis</keyword>
<sequence>MNNYAQDVKKRIYDAGFEVEFEPDTHDTMNKQVRNAQLQQFNFILVTGEKEKINGTVNVRTRDNAVRGKVQVDKLIAKFRLFRDEYTRDTENVTFDS</sequence>
<protein>
    <submittedName>
        <fullName evidence="4">Anticodon-binding domain-containing protein</fullName>
    </submittedName>
</protein>
<proteinExistence type="predicted"/>
<organism evidence="3 4">
    <name type="scientific">Panagrolaimus davidi</name>
    <dbReference type="NCBI Taxonomy" id="227884"/>
    <lineage>
        <taxon>Eukaryota</taxon>
        <taxon>Metazoa</taxon>
        <taxon>Ecdysozoa</taxon>
        <taxon>Nematoda</taxon>
        <taxon>Chromadorea</taxon>
        <taxon>Rhabditida</taxon>
        <taxon>Tylenchina</taxon>
        <taxon>Panagrolaimomorpha</taxon>
        <taxon>Panagrolaimoidea</taxon>
        <taxon>Panagrolaimidae</taxon>
        <taxon>Panagrolaimus</taxon>
    </lineage>
</organism>
<dbReference type="PANTHER" id="PTHR11451:SF46">
    <property type="entry name" value="THREONINE--TRNA LIGASE"/>
    <property type="match status" value="1"/>
</dbReference>
<dbReference type="AlphaFoldDB" id="A0A914PBR6"/>
<dbReference type="InterPro" id="IPR004154">
    <property type="entry name" value="Anticodon-bd"/>
</dbReference>
<keyword evidence="3" id="KW-1185">Reference proteome</keyword>
<dbReference type="SUPFAM" id="SSF52954">
    <property type="entry name" value="Class II aaRS ABD-related"/>
    <property type="match status" value="1"/>
</dbReference>
<feature type="domain" description="Anticodon-binding" evidence="2">
    <location>
        <begin position="2"/>
        <end position="79"/>
    </location>
</feature>
<reference evidence="4" key="1">
    <citation type="submission" date="2022-11" db="UniProtKB">
        <authorList>
            <consortium name="WormBaseParasite"/>
        </authorList>
    </citation>
    <scope>IDENTIFICATION</scope>
</reference>
<dbReference type="WBParaSite" id="PDA_v2.g15594.t1">
    <property type="protein sequence ID" value="PDA_v2.g15594.t1"/>
    <property type="gene ID" value="PDA_v2.g15594"/>
</dbReference>
<dbReference type="GO" id="GO:0005739">
    <property type="term" value="C:mitochondrion"/>
    <property type="evidence" value="ECO:0007669"/>
    <property type="project" value="TreeGrafter"/>
</dbReference>
<evidence type="ECO:0000259" key="2">
    <source>
        <dbReference type="Pfam" id="PF03129"/>
    </source>
</evidence>
<dbReference type="InterPro" id="IPR036621">
    <property type="entry name" value="Anticodon-bd_dom_sf"/>
</dbReference>
<name>A0A914PBR6_9BILA</name>
<dbReference type="Gene3D" id="3.40.50.800">
    <property type="entry name" value="Anticodon-binding domain"/>
    <property type="match status" value="1"/>
</dbReference>
<dbReference type="Proteomes" id="UP000887578">
    <property type="component" value="Unplaced"/>
</dbReference>
<evidence type="ECO:0000313" key="3">
    <source>
        <dbReference type="Proteomes" id="UP000887578"/>
    </source>
</evidence>
<evidence type="ECO:0000313" key="4">
    <source>
        <dbReference type="WBParaSite" id="PDA_v2.g15594.t1"/>
    </source>
</evidence>